<dbReference type="VEuPathDB" id="CryptoDB:Cvel_33775"/>
<evidence type="ECO:0000313" key="1">
    <source>
        <dbReference type="EMBL" id="CEM49789.1"/>
    </source>
</evidence>
<dbReference type="EMBL" id="CDMZ01004453">
    <property type="protein sequence ID" value="CEM49789.1"/>
    <property type="molecule type" value="Genomic_DNA"/>
</dbReference>
<organism evidence="1">
    <name type="scientific">Chromera velia CCMP2878</name>
    <dbReference type="NCBI Taxonomy" id="1169474"/>
    <lineage>
        <taxon>Eukaryota</taxon>
        <taxon>Sar</taxon>
        <taxon>Alveolata</taxon>
        <taxon>Colpodellida</taxon>
        <taxon>Chromeraceae</taxon>
        <taxon>Chromera</taxon>
    </lineage>
</organism>
<protein>
    <submittedName>
        <fullName evidence="1">Uncharacterized protein</fullName>
    </submittedName>
</protein>
<reference evidence="1" key="1">
    <citation type="submission" date="2014-11" db="EMBL/GenBank/DDBJ databases">
        <authorList>
            <person name="Otto D Thomas"/>
            <person name="Naeem Raeece"/>
        </authorList>
    </citation>
    <scope>NUCLEOTIDE SEQUENCE</scope>
</reference>
<dbReference type="AlphaFoldDB" id="A0A0G4HZ44"/>
<sequence length="87" mass="9778">MSLLSFENILHERDILRTQNILQALWSWGSILGDSSVPPEPRPPSLKERWIWSMLTKVIKKMASMTSPLHLLAFGAGGHLAVTVLAW</sequence>
<accession>A0A0G4HZ44</accession>
<name>A0A0G4HZ44_9ALVE</name>
<proteinExistence type="predicted"/>
<gene>
    <name evidence="1" type="ORF">Cvel_33775</name>
</gene>